<comment type="caution">
    <text evidence="1">The sequence shown here is derived from an EMBL/GenBank/DDBJ whole genome shotgun (WGS) entry which is preliminary data.</text>
</comment>
<dbReference type="Proteomes" id="UP000645390">
    <property type="component" value="Unassembled WGS sequence"/>
</dbReference>
<dbReference type="EMBL" id="BMDJ01000009">
    <property type="protein sequence ID" value="GGI27695.1"/>
    <property type="molecule type" value="Genomic_DNA"/>
</dbReference>
<sequence>MIRNLLKGDGIDNTIPIDIAKKMTAAFRESQKADKGSYTEAAWFPTKQITQLAEKVNKLGGDGVRVYFARYTQEIIDAINKLDYGDKIPDNYVEMNTILFVVTKVINGVPKTDYFTDNVGHGHHHKKGKHPICDPPLPTDPDNRGSLCPTMCDNESDLMNL</sequence>
<name>A0ABQ2BJY2_9SPHI</name>
<reference evidence="2" key="1">
    <citation type="journal article" date="2019" name="Int. J. Syst. Evol. Microbiol.">
        <title>The Global Catalogue of Microorganisms (GCM) 10K type strain sequencing project: providing services to taxonomists for standard genome sequencing and annotation.</title>
        <authorList>
            <consortium name="The Broad Institute Genomics Platform"/>
            <consortium name="The Broad Institute Genome Sequencing Center for Infectious Disease"/>
            <person name="Wu L."/>
            <person name="Ma J."/>
        </authorList>
    </citation>
    <scope>NUCLEOTIDE SEQUENCE [LARGE SCALE GENOMIC DNA]</scope>
    <source>
        <strain evidence="2">CCM 8939</strain>
    </source>
</reference>
<dbReference type="RefSeq" id="WP_188415739.1">
    <property type="nucleotide sequence ID" value="NZ_BMDJ01000009.1"/>
</dbReference>
<organism evidence="1 2">
    <name type="scientific">Pedobacter mendelii</name>
    <dbReference type="NCBI Taxonomy" id="1908240"/>
    <lineage>
        <taxon>Bacteria</taxon>
        <taxon>Pseudomonadati</taxon>
        <taxon>Bacteroidota</taxon>
        <taxon>Sphingobacteriia</taxon>
        <taxon>Sphingobacteriales</taxon>
        <taxon>Sphingobacteriaceae</taxon>
        <taxon>Pedobacter</taxon>
    </lineage>
</organism>
<gene>
    <name evidence="1" type="ORF">GCM10008119_28930</name>
</gene>
<accession>A0ABQ2BJY2</accession>
<evidence type="ECO:0000313" key="1">
    <source>
        <dbReference type="EMBL" id="GGI27695.1"/>
    </source>
</evidence>
<evidence type="ECO:0000313" key="2">
    <source>
        <dbReference type="Proteomes" id="UP000645390"/>
    </source>
</evidence>
<keyword evidence="2" id="KW-1185">Reference proteome</keyword>
<proteinExistence type="predicted"/>
<protein>
    <submittedName>
        <fullName evidence="1">Uncharacterized protein</fullName>
    </submittedName>
</protein>